<proteinExistence type="predicted"/>
<dbReference type="EMBL" id="JFGV01000034">
    <property type="protein sequence ID" value="EYU15009.1"/>
    <property type="molecule type" value="Genomic_DNA"/>
</dbReference>
<sequence length="42" mass="5023">MFDHMLFYVILLSKYATHHNVNQLNLPMTSRRMTMAARRAKN</sequence>
<dbReference type="AlphaFoldDB" id="A0A022PHK5"/>
<name>A0A022PHK5_9GAMM</name>
<keyword evidence="2" id="KW-1185">Reference proteome</keyword>
<gene>
    <name evidence="1" type="ORF">BA1DRAFT_02477</name>
</gene>
<evidence type="ECO:0000313" key="2">
    <source>
        <dbReference type="Proteomes" id="UP000023464"/>
    </source>
</evidence>
<comment type="caution">
    <text evidence="1">The sequence shown here is derived from an EMBL/GenBank/DDBJ whole genome shotgun (WGS) entry which is preliminary data.</text>
</comment>
<organism evidence="1 2">
    <name type="scientific">Photorhabdus aegyptia</name>
    <dbReference type="NCBI Taxonomy" id="2805098"/>
    <lineage>
        <taxon>Bacteria</taxon>
        <taxon>Pseudomonadati</taxon>
        <taxon>Pseudomonadota</taxon>
        <taxon>Gammaproteobacteria</taxon>
        <taxon>Enterobacterales</taxon>
        <taxon>Morganellaceae</taxon>
        <taxon>Photorhabdus</taxon>
    </lineage>
</organism>
<dbReference type="Proteomes" id="UP000023464">
    <property type="component" value="Unassembled WGS sequence"/>
</dbReference>
<accession>A0A022PHK5</accession>
<protein>
    <submittedName>
        <fullName evidence="1">Uncharacterized protein</fullName>
    </submittedName>
</protein>
<evidence type="ECO:0000313" key="1">
    <source>
        <dbReference type="EMBL" id="EYU15009.1"/>
    </source>
</evidence>
<reference evidence="1 2" key="1">
    <citation type="submission" date="2014-03" db="EMBL/GenBank/DDBJ databases">
        <title>Draft Genome of Photorhabdus luminescens BA1, an Egyptian Isolate.</title>
        <authorList>
            <person name="Ghazal S."/>
            <person name="Hurst S.G.IV."/>
            <person name="Morris K."/>
            <person name="Thomas K."/>
            <person name="Tisa L.S."/>
        </authorList>
    </citation>
    <scope>NUCLEOTIDE SEQUENCE [LARGE SCALE GENOMIC DNA]</scope>
    <source>
        <strain evidence="1 2">BA1</strain>
    </source>
</reference>